<protein>
    <submittedName>
        <fullName evidence="1">Uncharacterized protein</fullName>
    </submittedName>
</protein>
<evidence type="ECO:0000313" key="2">
    <source>
        <dbReference type="Proteomes" id="UP000827092"/>
    </source>
</evidence>
<accession>A0AAV6VY66</accession>
<organism evidence="1 2">
    <name type="scientific">Oedothorax gibbosus</name>
    <dbReference type="NCBI Taxonomy" id="931172"/>
    <lineage>
        <taxon>Eukaryota</taxon>
        <taxon>Metazoa</taxon>
        <taxon>Ecdysozoa</taxon>
        <taxon>Arthropoda</taxon>
        <taxon>Chelicerata</taxon>
        <taxon>Arachnida</taxon>
        <taxon>Araneae</taxon>
        <taxon>Araneomorphae</taxon>
        <taxon>Entelegynae</taxon>
        <taxon>Araneoidea</taxon>
        <taxon>Linyphiidae</taxon>
        <taxon>Erigoninae</taxon>
        <taxon>Oedothorax</taxon>
    </lineage>
</organism>
<reference evidence="1 2" key="1">
    <citation type="journal article" date="2022" name="Nat. Ecol. Evol.">
        <title>A masculinizing supergene underlies an exaggerated male reproductive morph in a spider.</title>
        <authorList>
            <person name="Hendrickx F."/>
            <person name="De Corte Z."/>
            <person name="Sonet G."/>
            <person name="Van Belleghem S.M."/>
            <person name="Kostlbacher S."/>
            <person name="Vangestel C."/>
        </authorList>
    </citation>
    <scope>NUCLEOTIDE SEQUENCE [LARGE SCALE GENOMIC DNA]</scope>
    <source>
        <strain evidence="1">W744_W776</strain>
    </source>
</reference>
<dbReference type="Proteomes" id="UP000827092">
    <property type="component" value="Unassembled WGS sequence"/>
</dbReference>
<name>A0AAV6VY66_9ARAC</name>
<gene>
    <name evidence="1" type="ORF">JTE90_000579</name>
</gene>
<sequence length="72" mass="8351">YIPSNVPEAPQSHRNPISYWKEDLRYPPSRSKTVIKRPLQAVEVDSPQTKKWIPSDSRVSTSFWPLIPMTQS</sequence>
<keyword evidence="2" id="KW-1185">Reference proteome</keyword>
<dbReference type="EMBL" id="JAFNEN010000015">
    <property type="protein sequence ID" value="KAG8200501.1"/>
    <property type="molecule type" value="Genomic_DNA"/>
</dbReference>
<evidence type="ECO:0000313" key="1">
    <source>
        <dbReference type="EMBL" id="KAG8200501.1"/>
    </source>
</evidence>
<dbReference type="AlphaFoldDB" id="A0AAV6VY66"/>
<comment type="caution">
    <text evidence="1">The sequence shown here is derived from an EMBL/GenBank/DDBJ whole genome shotgun (WGS) entry which is preliminary data.</text>
</comment>
<feature type="non-terminal residue" evidence="1">
    <location>
        <position position="1"/>
    </location>
</feature>
<proteinExistence type="predicted"/>